<evidence type="ECO:0000256" key="2">
    <source>
        <dbReference type="ARBA" id="ARBA00022962"/>
    </source>
</evidence>
<name>A0A4R2NR28_9FLAO</name>
<dbReference type="PANTHER" id="PTHR11907">
    <property type="entry name" value="AMIDOPHOSPHORIBOSYLTRANSFERASE"/>
    <property type="match status" value="1"/>
</dbReference>
<dbReference type="SUPFAM" id="SSF56235">
    <property type="entry name" value="N-terminal nucleophile aminohydrolases (Ntn hydrolases)"/>
    <property type="match status" value="1"/>
</dbReference>
<sequence length="633" mass="72030">MSDFLKHECGIALVRLLKPLEYYKEKYGTAFYGLNKLYLLMEKQHNRGQDGAGLASIKFNVDPGTRYISRIRSNKTQPIQDIFGQINNRINDIFEKDPSKLDDVKWQEENMPYIGNLFLGHVRYGTFGGNSIENVHPFLRQSNWKHKNLIVAGNFNMTNSGELMKELVSLGQHPKEATDTVTVMEKIGHFLEDEVSQTYKKAKAAGFNKRQASPFIEENLDIQRILKRSSKNWDGGYAMAGLLGHGDAFVLRDPSGIRPAFWYQDDEVVVVASERPVIQTTFNVPIEEVNELPRGKALIIKKNGSTSLERVLKKRDKLSCSFERIYFSRGSDADIYQERKNLGKFVFPEVLKSIDNDISNTVFTYIPNTAETSFYGMMEAAEDVLNQQKTAEILAGGGKLSAERVTEILSERPRFEKIAIKDAKLRTFITDDSSRDDLVAHVYDVTYGVVKPTDNLVIIDDSIVRGTTLKKSIIKILDRLSPKKIIVVSSAPQIRYPDCYGIDMARIGDFIAFKAALELLKENNKYHIVDEVYEKCKEQQSKEDSEHIVNFVKEIYAPFTHEEISAKIAEMLKTEEVNADVEIIYQTVEGLHNSCPDHKGDWYFTGDYPTPGGHRVVNQAFINFYEGNNKRAY</sequence>
<keyword evidence="5" id="KW-1185">Reference proteome</keyword>
<dbReference type="GO" id="GO:0016757">
    <property type="term" value="F:glycosyltransferase activity"/>
    <property type="evidence" value="ECO:0007669"/>
    <property type="project" value="UniProtKB-KW"/>
</dbReference>
<evidence type="ECO:0000256" key="1">
    <source>
        <dbReference type="ARBA" id="ARBA00022679"/>
    </source>
</evidence>
<evidence type="ECO:0000313" key="4">
    <source>
        <dbReference type="EMBL" id="TCP23864.1"/>
    </source>
</evidence>
<dbReference type="Gene3D" id="3.60.20.10">
    <property type="entry name" value="Glutamine Phosphoribosylpyrophosphate, subunit 1, domain 1"/>
    <property type="match status" value="1"/>
</dbReference>
<dbReference type="InterPro" id="IPR017932">
    <property type="entry name" value="GATase_2_dom"/>
</dbReference>
<dbReference type="EMBL" id="SLXM01000007">
    <property type="protein sequence ID" value="TCP23864.1"/>
    <property type="molecule type" value="Genomic_DNA"/>
</dbReference>
<keyword evidence="4" id="KW-0328">Glycosyltransferase</keyword>
<dbReference type="AlphaFoldDB" id="A0A4R2NR28"/>
<evidence type="ECO:0000313" key="5">
    <source>
        <dbReference type="Proteomes" id="UP000294564"/>
    </source>
</evidence>
<dbReference type="PROSITE" id="PS51278">
    <property type="entry name" value="GATASE_TYPE_2"/>
    <property type="match status" value="1"/>
</dbReference>
<dbReference type="RefSeq" id="WP_132795141.1">
    <property type="nucleotide sequence ID" value="NZ_SLXM01000007.1"/>
</dbReference>
<comment type="caution">
    <text evidence="4">The sequence shown here is derived from an EMBL/GenBank/DDBJ whole genome shotgun (WGS) entry which is preliminary data.</text>
</comment>
<dbReference type="OrthoDB" id="9801213at2"/>
<evidence type="ECO:0000259" key="3">
    <source>
        <dbReference type="PROSITE" id="PS51278"/>
    </source>
</evidence>
<reference evidence="4 5" key="1">
    <citation type="submission" date="2019-03" db="EMBL/GenBank/DDBJ databases">
        <title>Genomic Encyclopedia of Type Strains, Phase IV (KMG-IV): sequencing the most valuable type-strain genomes for metagenomic binning, comparative biology and taxonomic classification.</title>
        <authorList>
            <person name="Goeker M."/>
        </authorList>
    </citation>
    <scope>NUCLEOTIDE SEQUENCE [LARGE SCALE GENOMIC DNA]</scope>
    <source>
        <strain evidence="4 5">DSM 14836</strain>
    </source>
</reference>
<dbReference type="Proteomes" id="UP000294564">
    <property type="component" value="Unassembled WGS sequence"/>
</dbReference>
<accession>A0A4R2NR28</accession>
<gene>
    <name evidence="4" type="ORF">EV195_10729</name>
</gene>
<proteinExistence type="predicted"/>
<keyword evidence="1 4" id="KW-0808">Transferase</keyword>
<dbReference type="InterPro" id="IPR029057">
    <property type="entry name" value="PRTase-like"/>
</dbReference>
<feature type="domain" description="Glutamine amidotransferase type-2" evidence="3">
    <location>
        <begin position="9"/>
        <end position="303"/>
    </location>
</feature>
<dbReference type="InterPro" id="IPR000836">
    <property type="entry name" value="PRTase_dom"/>
</dbReference>
<dbReference type="CDD" id="cd06223">
    <property type="entry name" value="PRTases_typeI"/>
    <property type="match status" value="1"/>
</dbReference>
<keyword evidence="2" id="KW-0315">Glutamine amidotransferase</keyword>
<dbReference type="InterPro" id="IPR029055">
    <property type="entry name" value="Ntn_hydrolases_N"/>
</dbReference>
<organism evidence="4 5">
    <name type="scientific">Tenacibaculum skagerrakense</name>
    <dbReference type="NCBI Taxonomy" id="186571"/>
    <lineage>
        <taxon>Bacteria</taxon>
        <taxon>Pseudomonadati</taxon>
        <taxon>Bacteroidota</taxon>
        <taxon>Flavobacteriia</taxon>
        <taxon>Flavobacteriales</taxon>
        <taxon>Flavobacteriaceae</taxon>
        <taxon>Tenacibaculum</taxon>
    </lineage>
</organism>
<dbReference type="SUPFAM" id="SSF53271">
    <property type="entry name" value="PRTase-like"/>
    <property type="match status" value="1"/>
</dbReference>
<protein>
    <submittedName>
        <fullName evidence="4">Amidophosphoribosyltransferase</fullName>
    </submittedName>
</protein>